<sequence length="599" mass="68337">MELLLAATEQQIPNMGLSFQKKRNSVQYLQPLLLPDSPDLSALHSNQQMIWTVPQQQIHSYAETNMHLSPASCNINNRISPIYNDHSASFATPQSLDSSQFNTSTKHVDVDASQTLMSKSRPISRAVHSISQLPCNVLFHSRTQTEQCKPFTQLLPSIATLFKDIPVTPPDVALRRPSIERLPLPISMQLPLAQISEFPPPKQHFQHKQISQHQHQKVTQSLSCSLALHVATNRSRESFMWKSPTMLVAAPQHMDKNGSTQQQFQLRPILSSSTTKTTQSTPTSAATHIEAPALSRQQEQSVQADRCSLRRQQPLLEARRRCSLQAQAIRTTKEHSSSCHPYAVGRLPQVPMYARSAPDHIQEKHMYQHSLKVNKRTNFPKSSKHGRPRKTLPISFQLLSSASPIAVSNPFIRSMETMHDVSSKFNPIYATETQSAKYQQHFNKTYRHGYEHSEMAKTAVAYNNVSNIPSNQRLKPVYHYSYDQGSQQKLTFQQQNRQQIVGEKDILNSDKRERQIFMGQTPSIAQSQYQKLQLQHQQDQYKQQLFLRHEQPVQMQYDCESVNYKQGTMSSLSSSFTAADDSVNKTIHFNAQQQRIQMH</sequence>
<dbReference type="EMBL" id="GL882879">
    <property type="protein sequence ID" value="EGF83219.1"/>
    <property type="molecule type" value="Genomic_DNA"/>
</dbReference>
<gene>
    <name evidence="1" type="ORF">BATDEDRAFT_84763</name>
</gene>
<evidence type="ECO:0000313" key="2">
    <source>
        <dbReference type="Proteomes" id="UP000007241"/>
    </source>
</evidence>
<reference evidence="1 2" key="1">
    <citation type="submission" date="2009-12" db="EMBL/GenBank/DDBJ databases">
        <title>The draft genome of Batrachochytrium dendrobatidis.</title>
        <authorList>
            <consortium name="US DOE Joint Genome Institute (JGI-PGF)"/>
            <person name="Kuo A."/>
            <person name="Salamov A."/>
            <person name="Schmutz J."/>
            <person name="Lucas S."/>
            <person name="Pitluck S."/>
            <person name="Rosenblum E."/>
            <person name="Stajich J."/>
            <person name="Eisen M."/>
            <person name="Grigoriev I.V."/>
        </authorList>
    </citation>
    <scope>NUCLEOTIDE SEQUENCE [LARGE SCALE GENOMIC DNA]</scope>
    <source>
        <strain evidence="2">JAM81 / FGSC 10211</strain>
    </source>
</reference>
<dbReference type="RefSeq" id="XP_006676020.1">
    <property type="nucleotide sequence ID" value="XM_006675957.1"/>
</dbReference>
<dbReference type="InParanoid" id="F4NUX2"/>
<name>F4NUX2_BATDJ</name>
<protein>
    <submittedName>
        <fullName evidence="1">Expressed protein</fullName>
    </submittedName>
</protein>
<accession>F4NUX2</accession>
<proteinExistence type="predicted"/>
<dbReference type="HOGENOM" id="CLU_455585_0_0_1"/>
<dbReference type="AlphaFoldDB" id="F4NUX2"/>
<evidence type="ECO:0000313" key="1">
    <source>
        <dbReference type="EMBL" id="EGF83219.1"/>
    </source>
</evidence>
<dbReference type="GeneID" id="18241834"/>
<dbReference type="Proteomes" id="UP000007241">
    <property type="component" value="Unassembled WGS sequence"/>
</dbReference>
<keyword evidence="2" id="KW-1185">Reference proteome</keyword>
<organism evidence="1 2">
    <name type="scientific">Batrachochytrium dendrobatidis (strain JAM81 / FGSC 10211)</name>
    <name type="common">Frog chytrid fungus</name>
    <dbReference type="NCBI Taxonomy" id="684364"/>
    <lineage>
        <taxon>Eukaryota</taxon>
        <taxon>Fungi</taxon>
        <taxon>Fungi incertae sedis</taxon>
        <taxon>Chytridiomycota</taxon>
        <taxon>Chytridiomycota incertae sedis</taxon>
        <taxon>Chytridiomycetes</taxon>
        <taxon>Rhizophydiales</taxon>
        <taxon>Rhizophydiales incertae sedis</taxon>
        <taxon>Batrachochytrium</taxon>
    </lineage>
</organism>